<name>C4LF45_TOLAT</name>
<dbReference type="GO" id="GO:0000166">
    <property type="term" value="F:nucleotide binding"/>
    <property type="evidence" value="ECO:0007669"/>
    <property type="project" value="UniProtKB-KW"/>
</dbReference>
<dbReference type="PANTHER" id="PTHR47545:SF1">
    <property type="entry name" value="MULTIFUNCTIONAL CCA PROTEIN"/>
    <property type="match status" value="1"/>
</dbReference>
<dbReference type="Pfam" id="PF13671">
    <property type="entry name" value="AAA_33"/>
    <property type="match status" value="1"/>
</dbReference>
<dbReference type="OrthoDB" id="9805698at2"/>
<dbReference type="InterPro" id="IPR050124">
    <property type="entry name" value="tRNA_CCA-adding_enzyme"/>
</dbReference>
<dbReference type="SUPFAM" id="SSF52540">
    <property type="entry name" value="P-loop containing nucleoside triphosphate hydrolases"/>
    <property type="match status" value="1"/>
</dbReference>
<dbReference type="InterPro" id="IPR027417">
    <property type="entry name" value="P-loop_NTPase"/>
</dbReference>
<keyword evidence="3" id="KW-1185">Reference proteome</keyword>
<dbReference type="SUPFAM" id="SSF109604">
    <property type="entry name" value="HD-domain/PDEase-like"/>
    <property type="match status" value="1"/>
</dbReference>
<dbReference type="KEGG" id="tau:Tola_1601"/>
<dbReference type="eggNOG" id="COG4639">
    <property type="taxonomic scope" value="Bacteria"/>
</dbReference>
<evidence type="ECO:0000256" key="1">
    <source>
        <dbReference type="ARBA" id="ARBA00022741"/>
    </source>
</evidence>
<dbReference type="Proteomes" id="UP000009073">
    <property type="component" value="Chromosome"/>
</dbReference>
<protein>
    <submittedName>
        <fullName evidence="2">PolyA polymerase related protein</fullName>
    </submittedName>
</protein>
<sequence length="413" mass="46848">MKQWLQQLCHSATPSIDECVQQLGPVIPWLNDLKKTPQDPGWHAEGNVHIHTGMVLDELYQLLVTGAAYIEGEKRQSLILAAIFHDIGKTRCTRKMIVRGHERIGSPDHEAKGRSYLAFQLMKLPLPFSVIWTVLGLVGEHQTPKMLVVQNMNQGAYIALSRRADPALLYWLERADMQGRIGEAIPLQLDYIEQYRMFCEGYGLWHQSFSIDELYRLIAHESPSAQRYLKSLVVDTMQRGTLASLKGAIAKLSRHKDEHAHLFLLCGPSGIGKSRYVARHCHDMSVISLDAIREELWGNRACQDNPELVVAMAQQKLKYYLREKHTVVWDATNLRQDYRKPLYAMARDQHALITLVIFLASETAIYSGNANRAHAVPKEIVAAQIAKYQFPRVSDVHHVIAVDGEGNILFESN</sequence>
<proteinExistence type="predicted"/>
<reference evidence="3" key="1">
    <citation type="submission" date="2009-05" db="EMBL/GenBank/DDBJ databases">
        <title>Complete sequence of Tolumonas auensis DSM 9187.</title>
        <authorList>
            <consortium name="US DOE Joint Genome Institute"/>
            <person name="Lucas S."/>
            <person name="Copeland A."/>
            <person name="Lapidus A."/>
            <person name="Glavina del Rio T."/>
            <person name="Tice H."/>
            <person name="Bruce D."/>
            <person name="Goodwin L."/>
            <person name="Pitluck S."/>
            <person name="Chertkov O."/>
            <person name="Brettin T."/>
            <person name="Detter J.C."/>
            <person name="Han C."/>
            <person name="Larimer F."/>
            <person name="Land M."/>
            <person name="Hauser L."/>
            <person name="Kyrpides N."/>
            <person name="Mikhailova N."/>
            <person name="Spring S."/>
            <person name="Beller H."/>
        </authorList>
    </citation>
    <scope>NUCLEOTIDE SEQUENCE [LARGE SCALE GENOMIC DNA]</scope>
    <source>
        <strain evidence="3">DSM 9187 / TA4</strain>
    </source>
</reference>
<reference evidence="2 3" key="2">
    <citation type="journal article" date="2011" name="Stand. Genomic Sci.">
        <title>Complete genome sequence of Tolumonas auensis type strain (TA 4).</title>
        <authorList>
            <person name="Chertkov O."/>
            <person name="Copeland A."/>
            <person name="Lucas S."/>
            <person name="Lapidus A."/>
            <person name="Berry K.W."/>
            <person name="Detter J.C."/>
            <person name="Del Rio T.G."/>
            <person name="Hammon N."/>
            <person name="Dalin E."/>
            <person name="Tice H."/>
            <person name="Pitluck S."/>
            <person name="Richardson P."/>
            <person name="Bruce D."/>
            <person name="Goodwin L."/>
            <person name="Han C."/>
            <person name="Tapia R."/>
            <person name="Saunders E."/>
            <person name="Schmutz J."/>
            <person name="Brettin T."/>
            <person name="Larimer F."/>
            <person name="Land M."/>
            <person name="Hauser L."/>
            <person name="Spring S."/>
            <person name="Rohde M."/>
            <person name="Kyrpides N.C."/>
            <person name="Ivanova N."/>
            <person name="Goker M."/>
            <person name="Beller H.R."/>
            <person name="Klenk H.P."/>
            <person name="Woyke T."/>
        </authorList>
    </citation>
    <scope>NUCLEOTIDE SEQUENCE [LARGE SCALE GENOMIC DNA]</scope>
    <source>
        <strain evidence="3">DSM 9187 / TA4</strain>
    </source>
</reference>
<gene>
    <name evidence="2" type="ordered locus">Tola_1601</name>
</gene>
<dbReference type="RefSeq" id="WP_015878683.1">
    <property type="nucleotide sequence ID" value="NC_012691.1"/>
</dbReference>
<organism evidence="2 3">
    <name type="scientific">Tolumonas auensis (strain DSM 9187 / NBRC 110442 / TA 4)</name>
    <dbReference type="NCBI Taxonomy" id="595494"/>
    <lineage>
        <taxon>Bacteria</taxon>
        <taxon>Pseudomonadati</taxon>
        <taxon>Pseudomonadota</taxon>
        <taxon>Gammaproteobacteria</taxon>
        <taxon>Aeromonadales</taxon>
        <taxon>Aeromonadaceae</taxon>
        <taxon>Tolumonas</taxon>
    </lineage>
</organism>
<dbReference type="HOGENOM" id="CLU_059923_1_0_6"/>
<accession>C4LF45</accession>
<dbReference type="AlphaFoldDB" id="C4LF45"/>
<keyword evidence="1" id="KW-0547">Nucleotide-binding</keyword>
<dbReference type="Gene3D" id="3.40.50.300">
    <property type="entry name" value="P-loop containing nucleotide triphosphate hydrolases"/>
    <property type="match status" value="1"/>
</dbReference>
<dbReference type="STRING" id="595494.Tola_1601"/>
<evidence type="ECO:0000313" key="3">
    <source>
        <dbReference type="Proteomes" id="UP000009073"/>
    </source>
</evidence>
<dbReference type="EMBL" id="CP001616">
    <property type="protein sequence ID" value="ACQ93212.1"/>
    <property type="molecule type" value="Genomic_DNA"/>
</dbReference>
<evidence type="ECO:0000313" key="2">
    <source>
        <dbReference type="EMBL" id="ACQ93212.1"/>
    </source>
</evidence>
<dbReference type="PANTHER" id="PTHR47545">
    <property type="entry name" value="MULTIFUNCTIONAL CCA PROTEIN"/>
    <property type="match status" value="1"/>
</dbReference>